<proteinExistence type="predicted"/>
<dbReference type="AlphaFoldDB" id="A0A9N9LZF1"/>
<feature type="compositionally biased region" description="Polar residues" evidence="1">
    <location>
        <begin position="1"/>
        <end position="22"/>
    </location>
</feature>
<organism evidence="2 3">
    <name type="scientific">Hymenoscyphus albidus</name>
    <dbReference type="NCBI Taxonomy" id="595503"/>
    <lineage>
        <taxon>Eukaryota</taxon>
        <taxon>Fungi</taxon>
        <taxon>Dikarya</taxon>
        <taxon>Ascomycota</taxon>
        <taxon>Pezizomycotina</taxon>
        <taxon>Leotiomycetes</taxon>
        <taxon>Helotiales</taxon>
        <taxon>Helotiaceae</taxon>
        <taxon>Hymenoscyphus</taxon>
    </lineage>
</organism>
<dbReference type="GO" id="GO:0003676">
    <property type="term" value="F:nucleic acid binding"/>
    <property type="evidence" value="ECO:0007669"/>
    <property type="project" value="InterPro"/>
</dbReference>
<dbReference type="PANTHER" id="PTHR43040:SF1">
    <property type="entry name" value="RIBONUCLEASE D"/>
    <property type="match status" value="1"/>
</dbReference>
<sequence length="500" mass="54692">MAHQQTETSAPPSRPSQSNTGTRSGGQNGNINKLKRSQSTKDKTVDTLNDKGKVVKSQASESKPSPSRQTAKLAANIPQIEQPNSEEQKKLAVHRATELVAQSEHALKSSPLFLAQHKVAYNHNYGFSVDGGNFNLEIFQLPKGSIPAVYDFVTSVYPGHAFELKKRMNAAFKVVGSWNQTTYAGTFQEKTTKLPWTLANLITNSKTGVLVKYYKYLEKWLGLCGTSIKLKKRLDVALLSAETSKAGTQDPPKPSHDAAPIANVAPASKGDFNPPINPIFPVYALVDTADKLSEFLGVLGSLPRNGESNLFCHAVTERSSGAFRITLLAIFIKTLQQTFVVDIKKLGPAAFHNHGRSESRMSLGRVLEDMSTPKVFTSIKNITPTLNRDYQVLMQAVIDEEVLEKIAAGPSTTRGNRKVDHYFDHCRWIYLAQSRFERGGDDSVPTETVTELITLGSAALKASEIVPQSVAASLKLDMQEKMKVLIEAVKKGGLGIKGKN</sequence>
<dbReference type="Gene3D" id="3.30.420.10">
    <property type="entry name" value="Ribonuclease H-like superfamily/Ribonuclease H"/>
    <property type="match status" value="1"/>
</dbReference>
<protein>
    <submittedName>
        <fullName evidence="2">Uncharacterized protein</fullName>
    </submittedName>
</protein>
<dbReference type="EMBL" id="CAJVRM010000462">
    <property type="protein sequence ID" value="CAG8981232.1"/>
    <property type="molecule type" value="Genomic_DNA"/>
</dbReference>
<feature type="compositionally biased region" description="Polar residues" evidence="1">
    <location>
        <begin position="57"/>
        <end position="70"/>
    </location>
</feature>
<name>A0A9N9LZF1_9HELO</name>
<reference evidence="2" key="1">
    <citation type="submission" date="2021-07" db="EMBL/GenBank/DDBJ databases">
        <authorList>
            <person name="Durling M."/>
        </authorList>
    </citation>
    <scope>NUCLEOTIDE SEQUENCE</scope>
</reference>
<dbReference type="InterPro" id="IPR036397">
    <property type="entry name" value="RNaseH_sf"/>
</dbReference>
<dbReference type="OrthoDB" id="428177at2759"/>
<evidence type="ECO:0000256" key="1">
    <source>
        <dbReference type="SAM" id="MobiDB-lite"/>
    </source>
</evidence>
<feature type="region of interest" description="Disordered" evidence="1">
    <location>
        <begin position="1"/>
        <end position="87"/>
    </location>
</feature>
<dbReference type="PANTHER" id="PTHR43040">
    <property type="entry name" value="RIBONUCLEASE D"/>
    <property type="match status" value="1"/>
</dbReference>
<evidence type="ECO:0000313" key="3">
    <source>
        <dbReference type="Proteomes" id="UP000701801"/>
    </source>
</evidence>
<keyword evidence="3" id="KW-1185">Reference proteome</keyword>
<feature type="compositionally biased region" description="Basic and acidic residues" evidence="1">
    <location>
        <begin position="39"/>
        <end position="53"/>
    </location>
</feature>
<accession>A0A9N9LZF1</accession>
<comment type="caution">
    <text evidence="2">The sequence shown here is derived from an EMBL/GenBank/DDBJ whole genome shotgun (WGS) entry which is preliminary data.</text>
</comment>
<evidence type="ECO:0000313" key="2">
    <source>
        <dbReference type="EMBL" id="CAG8981232.1"/>
    </source>
</evidence>
<gene>
    <name evidence="2" type="ORF">HYALB_00003830</name>
</gene>
<dbReference type="Proteomes" id="UP000701801">
    <property type="component" value="Unassembled WGS sequence"/>
</dbReference>